<proteinExistence type="predicted"/>
<sequence>MNKYDGEFSILGMVAGIIIGSAFGQLTMGIFLGVIIGIAMDWAANLWNDRHEK</sequence>
<reference evidence="2 4" key="1">
    <citation type="submission" date="2019-07" db="EMBL/GenBank/DDBJ databases">
        <title>antibiotic susceptibility of plant-derived lactic acid bacteria.</title>
        <authorList>
            <person name="Sugiyama M."/>
            <person name="Noda M."/>
        </authorList>
    </citation>
    <scope>NUCLEOTIDE SEQUENCE [LARGE SCALE GENOMIC DNA]</scope>
    <source>
        <strain evidence="2 4">15-1A</strain>
    </source>
</reference>
<keyword evidence="1" id="KW-0812">Transmembrane</keyword>
<dbReference type="RefSeq" id="WP_019724415.1">
    <property type="nucleotide sequence ID" value="NZ_AP019810.1"/>
</dbReference>
<dbReference type="AlphaFoldDB" id="A0A848MTH6"/>
<dbReference type="Proteomes" id="UP000509460">
    <property type="component" value="Chromosome"/>
</dbReference>
<organism evidence="3 5">
    <name type="scientific">Enterococcus mundtii</name>
    <dbReference type="NCBI Taxonomy" id="53346"/>
    <lineage>
        <taxon>Bacteria</taxon>
        <taxon>Bacillati</taxon>
        <taxon>Bacillota</taxon>
        <taxon>Bacilli</taxon>
        <taxon>Lactobacillales</taxon>
        <taxon>Enterococcaceae</taxon>
        <taxon>Enterococcus</taxon>
    </lineage>
</organism>
<evidence type="ECO:0000313" key="3">
    <source>
        <dbReference type="EMBL" id="NMP57288.1"/>
    </source>
</evidence>
<evidence type="ECO:0000313" key="2">
    <source>
        <dbReference type="EMBL" id="BBM15980.1"/>
    </source>
</evidence>
<keyword evidence="1" id="KW-0472">Membrane</keyword>
<evidence type="ECO:0000313" key="5">
    <source>
        <dbReference type="Proteomes" id="UP000557857"/>
    </source>
</evidence>
<gene>
    <name evidence="2" type="ORF">EM151A_2820</name>
    <name evidence="3" type="ORF">HI921_02220</name>
</gene>
<dbReference type="EMBL" id="JABCAG010000003">
    <property type="protein sequence ID" value="NMP57288.1"/>
    <property type="molecule type" value="Genomic_DNA"/>
</dbReference>
<keyword evidence="1" id="KW-1133">Transmembrane helix</keyword>
<dbReference type="EMBL" id="AP019810">
    <property type="protein sequence ID" value="BBM15980.1"/>
    <property type="molecule type" value="Genomic_DNA"/>
</dbReference>
<name>A0A848MTH6_ENTMU</name>
<feature type="transmembrane region" description="Helical" evidence="1">
    <location>
        <begin position="12"/>
        <end position="40"/>
    </location>
</feature>
<protein>
    <submittedName>
        <fullName evidence="3">Uncharacterized protein</fullName>
    </submittedName>
</protein>
<dbReference type="Proteomes" id="UP000557857">
    <property type="component" value="Unassembled WGS sequence"/>
</dbReference>
<evidence type="ECO:0000313" key="4">
    <source>
        <dbReference type="Proteomes" id="UP000509460"/>
    </source>
</evidence>
<accession>A0A848MTH6</accession>
<reference evidence="3 5" key="2">
    <citation type="submission" date="2020-04" db="EMBL/GenBank/DDBJ databases">
        <authorList>
            <person name="Abaymova A."/>
            <person name="Teymurazov M."/>
            <person name="Tazyna O."/>
            <person name="Chatushin Y."/>
            <person name="Svetoch E."/>
            <person name="Pereligyn V."/>
            <person name="Pohylenko V."/>
            <person name="Platonov M."/>
            <person name="Kartsev N."/>
            <person name="Skryabin Y."/>
            <person name="Sizova A."/>
            <person name="Solomentsev V."/>
            <person name="Kislichkina A."/>
            <person name="Bogun A."/>
        </authorList>
    </citation>
    <scope>NUCLEOTIDE SEQUENCE [LARGE SCALE GENOMIC DNA]</scope>
    <source>
        <strain evidence="3">SCPM-O-B-8398</strain>
        <strain evidence="5">SCPM-O-B-8398 (E28)</strain>
    </source>
</reference>
<evidence type="ECO:0000256" key="1">
    <source>
        <dbReference type="SAM" id="Phobius"/>
    </source>
</evidence>